<dbReference type="AlphaFoldDB" id="A0AAV9VRH7"/>
<comment type="caution">
    <text evidence="2">The sequence shown here is derived from an EMBL/GenBank/DDBJ whole genome shotgun (WGS) entry which is preliminary data.</text>
</comment>
<reference evidence="2 3" key="1">
    <citation type="submission" date="2023-08" db="EMBL/GenBank/DDBJ databases">
        <authorList>
            <person name="Palmer J.M."/>
        </authorList>
    </citation>
    <scope>NUCLEOTIDE SEQUENCE [LARGE SCALE GENOMIC DNA]</scope>
    <source>
        <strain evidence="2 3">TWF481</strain>
    </source>
</reference>
<protein>
    <recommendedName>
        <fullName evidence="1">BTB domain-containing protein</fullName>
    </recommendedName>
</protein>
<feature type="domain" description="BTB" evidence="1">
    <location>
        <begin position="20"/>
        <end position="92"/>
    </location>
</feature>
<dbReference type="Pfam" id="PF00651">
    <property type="entry name" value="BTB"/>
    <property type="match status" value="1"/>
</dbReference>
<accession>A0AAV9VRH7</accession>
<proteinExistence type="predicted"/>
<sequence length="238" mass="27109">MGSTQNENSFKDLFNKQDFADVLAVVRNPHNGSHTQYYMHQIIVCNSCDHFKALCASAPTDGAYKVLSFSTTPRAFELIAQWVYRNKKLETDDMDAVTEALEYADGADMEDLRVGLLKRFLQVKLEAILQADSDSHWQIFGEVCQYALPRDRDFLVNCVKFLRRNNVRIVAPESWLQDLSECSRLDAGLVAAVLIEDHQKPSIFYGADAPDIYDGFFKDLIEDLLKSYQTMLKPGQLH</sequence>
<evidence type="ECO:0000313" key="2">
    <source>
        <dbReference type="EMBL" id="KAK6495161.1"/>
    </source>
</evidence>
<name>A0AAV9VRH7_9PEZI</name>
<dbReference type="Proteomes" id="UP001370758">
    <property type="component" value="Unassembled WGS sequence"/>
</dbReference>
<dbReference type="PROSITE" id="PS50097">
    <property type="entry name" value="BTB"/>
    <property type="match status" value="1"/>
</dbReference>
<dbReference type="EMBL" id="JAVHJL010000013">
    <property type="protein sequence ID" value="KAK6495161.1"/>
    <property type="molecule type" value="Genomic_DNA"/>
</dbReference>
<keyword evidence="3" id="KW-1185">Reference proteome</keyword>
<gene>
    <name evidence="2" type="ORF">TWF481_003189</name>
</gene>
<evidence type="ECO:0000259" key="1">
    <source>
        <dbReference type="PROSITE" id="PS50097"/>
    </source>
</evidence>
<dbReference type="InterPro" id="IPR011333">
    <property type="entry name" value="SKP1/BTB/POZ_sf"/>
</dbReference>
<organism evidence="2 3">
    <name type="scientific">Arthrobotrys musiformis</name>
    <dbReference type="NCBI Taxonomy" id="47236"/>
    <lineage>
        <taxon>Eukaryota</taxon>
        <taxon>Fungi</taxon>
        <taxon>Dikarya</taxon>
        <taxon>Ascomycota</taxon>
        <taxon>Pezizomycotina</taxon>
        <taxon>Orbiliomycetes</taxon>
        <taxon>Orbiliales</taxon>
        <taxon>Orbiliaceae</taxon>
        <taxon>Arthrobotrys</taxon>
    </lineage>
</organism>
<dbReference type="Gene3D" id="3.30.710.10">
    <property type="entry name" value="Potassium Channel Kv1.1, Chain A"/>
    <property type="match status" value="1"/>
</dbReference>
<evidence type="ECO:0000313" key="3">
    <source>
        <dbReference type="Proteomes" id="UP001370758"/>
    </source>
</evidence>
<dbReference type="InterPro" id="IPR000210">
    <property type="entry name" value="BTB/POZ_dom"/>
</dbReference>
<dbReference type="SUPFAM" id="SSF54695">
    <property type="entry name" value="POZ domain"/>
    <property type="match status" value="1"/>
</dbReference>